<accession>A0A8J4FXK1</accession>
<comment type="caution">
    <text evidence="1">The sequence shown here is derived from an EMBL/GenBank/DDBJ whole genome shotgun (WGS) entry which is preliminary data.</text>
</comment>
<gene>
    <name evidence="1" type="ORF">Vretimale_642</name>
</gene>
<name>A0A8J4FXK1_9CHLO</name>
<dbReference type="Proteomes" id="UP000722791">
    <property type="component" value="Unassembled WGS sequence"/>
</dbReference>
<protein>
    <submittedName>
        <fullName evidence="1">Uncharacterized protein</fullName>
    </submittedName>
</protein>
<sequence length="121" mass="13353">MPQEAVHSHLACPSQSVPFQHRTATDVLPYTKPGGVTVHCALESRGAQLASVTAVPLDHIKKNGKMPKVLFDNRVIHEVIKLPTKVSTSQQEQIHASLEKAARATTCRPRRWLRVSIRSSS</sequence>
<organism evidence="1 2">
    <name type="scientific">Volvox reticuliferus</name>
    <dbReference type="NCBI Taxonomy" id="1737510"/>
    <lineage>
        <taxon>Eukaryota</taxon>
        <taxon>Viridiplantae</taxon>
        <taxon>Chlorophyta</taxon>
        <taxon>core chlorophytes</taxon>
        <taxon>Chlorophyceae</taxon>
        <taxon>CS clade</taxon>
        <taxon>Chlamydomonadales</taxon>
        <taxon>Volvocaceae</taxon>
        <taxon>Volvox</taxon>
    </lineage>
</organism>
<dbReference type="AlphaFoldDB" id="A0A8J4FXK1"/>
<evidence type="ECO:0000313" key="1">
    <source>
        <dbReference type="EMBL" id="GIL94516.1"/>
    </source>
</evidence>
<dbReference type="EMBL" id="BNCQ01000001">
    <property type="protein sequence ID" value="GIL94516.1"/>
    <property type="molecule type" value="Genomic_DNA"/>
</dbReference>
<reference evidence="1" key="1">
    <citation type="journal article" date="2021" name="Proc. Natl. Acad. Sci. U.S.A.">
        <title>Three genomes in the algal genus Volvox reveal the fate of a haploid sex-determining region after a transition to homothallism.</title>
        <authorList>
            <person name="Yamamoto K."/>
            <person name="Hamaji T."/>
            <person name="Kawai-Toyooka H."/>
            <person name="Matsuzaki R."/>
            <person name="Takahashi F."/>
            <person name="Nishimura Y."/>
            <person name="Kawachi M."/>
            <person name="Noguchi H."/>
            <person name="Minakuchi Y."/>
            <person name="Umen J.G."/>
            <person name="Toyoda A."/>
            <person name="Nozaki H."/>
        </authorList>
    </citation>
    <scope>NUCLEOTIDE SEQUENCE</scope>
    <source>
        <strain evidence="1">NIES-3785</strain>
    </source>
</reference>
<proteinExistence type="predicted"/>
<evidence type="ECO:0000313" key="2">
    <source>
        <dbReference type="Proteomes" id="UP000722791"/>
    </source>
</evidence>